<evidence type="ECO:0000256" key="3">
    <source>
        <dbReference type="ARBA" id="ARBA00022448"/>
    </source>
</evidence>
<feature type="transmembrane region" description="Helical" evidence="9">
    <location>
        <begin position="297"/>
        <end position="317"/>
    </location>
</feature>
<dbReference type="GO" id="GO:0005886">
    <property type="term" value="C:plasma membrane"/>
    <property type="evidence" value="ECO:0007669"/>
    <property type="project" value="UniProtKB-SubCell"/>
</dbReference>
<evidence type="ECO:0000256" key="4">
    <source>
        <dbReference type="ARBA" id="ARBA00022475"/>
    </source>
</evidence>
<evidence type="ECO:0000256" key="1">
    <source>
        <dbReference type="ARBA" id="ARBA00004651"/>
    </source>
</evidence>
<feature type="transmembrane region" description="Helical" evidence="9">
    <location>
        <begin position="88"/>
        <end position="108"/>
    </location>
</feature>
<organism evidence="10 11">
    <name type="scientific">Enterocloster bolteae (strain ATCC BAA-613 / DSM 15670 / CCUG 46953 / JCM 12243 / WAL 16351)</name>
    <name type="common">Clostridium bolteae</name>
    <dbReference type="NCBI Taxonomy" id="411902"/>
    <lineage>
        <taxon>Bacteria</taxon>
        <taxon>Bacillati</taxon>
        <taxon>Bacillota</taxon>
        <taxon>Clostridia</taxon>
        <taxon>Lachnospirales</taxon>
        <taxon>Lachnospiraceae</taxon>
        <taxon>Enterocloster</taxon>
    </lineage>
</organism>
<dbReference type="PaxDb" id="411902-CLOBOL_01846"/>
<evidence type="ECO:0000256" key="8">
    <source>
        <dbReference type="SAM" id="MobiDB-lite"/>
    </source>
</evidence>
<protein>
    <recommendedName>
        <fullName evidence="12">BCCT transporter</fullName>
    </recommendedName>
</protein>
<dbReference type="GO" id="GO:0022857">
    <property type="term" value="F:transmembrane transporter activity"/>
    <property type="evidence" value="ECO:0007669"/>
    <property type="project" value="InterPro"/>
</dbReference>
<dbReference type="eggNOG" id="COG1292">
    <property type="taxonomic scope" value="Bacteria"/>
</dbReference>
<evidence type="ECO:0008006" key="12">
    <source>
        <dbReference type="Google" id="ProtNLM"/>
    </source>
</evidence>
<keyword evidence="6 9" id="KW-1133">Transmembrane helix</keyword>
<gene>
    <name evidence="10" type="ORF">CLOBOL_01846</name>
</gene>
<feature type="transmembrane region" description="Helical" evidence="9">
    <location>
        <begin position="493"/>
        <end position="512"/>
    </location>
</feature>
<comment type="caution">
    <text evidence="10">The sequence shown here is derived from an EMBL/GenBank/DDBJ whole genome shotgun (WGS) entry which is preliminary data.</text>
</comment>
<evidence type="ECO:0000256" key="6">
    <source>
        <dbReference type="ARBA" id="ARBA00022989"/>
    </source>
</evidence>
<evidence type="ECO:0000256" key="5">
    <source>
        <dbReference type="ARBA" id="ARBA00022692"/>
    </source>
</evidence>
<feature type="transmembrane region" description="Helical" evidence="9">
    <location>
        <begin position="362"/>
        <end position="380"/>
    </location>
</feature>
<reference evidence="10 11" key="1">
    <citation type="submission" date="2007-08" db="EMBL/GenBank/DDBJ databases">
        <authorList>
            <person name="Fulton L."/>
            <person name="Clifton S."/>
            <person name="Fulton B."/>
            <person name="Xu J."/>
            <person name="Minx P."/>
            <person name="Pepin K.H."/>
            <person name="Johnson M."/>
            <person name="Thiruvilangam P."/>
            <person name="Bhonagiri V."/>
            <person name="Nash W.E."/>
            <person name="Mardis E.R."/>
            <person name="Wilson R.K."/>
        </authorList>
    </citation>
    <scope>NUCLEOTIDE SEQUENCE [LARGE SCALE GENOMIC DNA]</scope>
    <source>
        <strain evidence="11">ATCC BAA-613 / DSM 15670 / CCUG 46953 / JCM 12243 / WAL 16351</strain>
    </source>
</reference>
<accession>A8RM88</accession>
<feature type="transmembrane region" description="Helical" evidence="9">
    <location>
        <begin position="392"/>
        <end position="417"/>
    </location>
</feature>
<comment type="subcellular location">
    <subcellularLocation>
        <location evidence="1">Cell membrane</location>
        <topology evidence="1">Multi-pass membrane protein</topology>
    </subcellularLocation>
</comment>
<reference evidence="10 11" key="2">
    <citation type="submission" date="2007-09" db="EMBL/GenBank/DDBJ databases">
        <title>Draft genome sequence of Clostridium bolteae (ATCC BAA-613).</title>
        <authorList>
            <person name="Sudarsanam P."/>
            <person name="Ley R."/>
            <person name="Guruge J."/>
            <person name="Turnbaugh P.J."/>
            <person name="Mahowald M."/>
            <person name="Liep D."/>
            <person name="Gordon J."/>
        </authorList>
    </citation>
    <scope>NUCLEOTIDE SEQUENCE [LARGE SCALE GENOMIC DNA]</scope>
    <source>
        <strain evidence="11">ATCC BAA-613 / DSM 15670 / CCUG 46953 / JCM 12243 / WAL 16351</strain>
    </source>
</reference>
<feature type="transmembrane region" description="Helical" evidence="9">
    <location>
        <begin position="265"/>
        <end position="285"/>
    </location>
</feature>
<evidence type="ECO:0000256" key="7">
    <source>
        <dbReference type="ARBA" id="ARBA00023136"/>
    </source>
</evidence>
<evidence type="ECO:0000313" key="11">
    <source>
        <dbReference type="Proteomes" id="UP000005396"/>
    </source>
</evidence>
<keyword evidence="5 9" id="KW-0812">Transmembrane</keyword>
<sequence>MSLITLFYRSIYTITGYKSSGRKGAQTKDEEVLVMEKVSGQKRKSRLRGWVFWPPFLVLLMVLILGFVSQDAFLKVVNGVKDWIWGNFKWLFSGYGLAAVGVCFYACFSKFGNTVIGGKDAKPILGKFNWFAISLCTTIAAGLMFWAAAEPLYLMSDPSPFFDIEPNSPQAAVFAMAQMYLHWGITPYAIYALAATVFAFTYYNMKKPFSLGACISPLLGERATKGRLADIIDALCIFILCAGMSGSLSTGAFSVAGGISNITGIPTNGIMLIIVMAAIILVYTISASSGIMKGIKWLSSFNVYIFSFLILFIFLFGPTKFILNFGVESVGELMDSFFMRNLFTDSMNLGNSSWSSLGNMKVGYWASYLAWAPVTALFLGKLARGYKIRDCIIINLFVPTVFSMIWVSIFGGTAIHMHMQESLIPLLETSGAESIVYKLFEVLPLRQLCIPIFVLATFISFVTAADSNTNAIASVCTSGMSEEEMEAPAGLKILWGMIIGVMAAVMAVFTGVGGAKTLASIGGFPSMFLQIASCAALIKIMRHPEKYDKCRQDTGNGKEDTGEGKHVQDTDCGR</sequence>
<evidence type="ECO:0000256" key="2">
    <source>
        <dbReference type="ARBA" id="ARBA00005658"/>
    </source>
</evidence>
<feature type="transmembrane region" description="Helical" evidence="9">
    <location>
        <begin position="50"/>
        <end position="68"/>
    </location>
</feature>
<dbReference type="Proteomes" id="UP000005396">
    <property type="component" value="Unassembled WGS sequence"/>
</dbReference>
<comment type="similarity">
    <text evidence="2">Belongs to the BCCT transporter (TC 2.A.15) family.</text>
</comment>
<feature type="transmembrane region" description="Helical" evidence="9">
    <location>
        <begin position="185"/>
        <end position="203"/>
    </location>
</feature>
<dbReference type="AlphaFoldDB" id="A8RM88"/>
<dbReference type="EMBL" id="ABCC02000020">
    <property type="protein sequence ID" value="EDP17894.1"/>
    <property type="molecule type" value="Genomic_DNA"/>
</dbReference>
<feature type="transmembrane region" description="Helical" evidence="9">
    <location>
        <begin position="445"/>
        <end position="465"/>
    </location>
</feature>
<feature type="transmembrane region" description="Helical" evidence="9">
    <location>
        <begin position="518"/>
        <end position="538"/>
    </location>
</feature>
<dbReference type="InterPro" id="IPR000060">
    <property type="entry name" value="BCCT_transptr"/>
</dbReference>
<dbReference type="PANTHER" id="PTHR30047:SF7">
    <property type="entry name" value="HIGH-AFFINITY CHOLINE TRANSPORT PROTEIN"/>
    <property type="match status" value="1"/>
</dbReference>
<evidence type="ECO:0000256" key="9">
    <source>
        <dbReference type="SAM" id="Phobius"/>
    </source>
</evidence>
<dbReference type="HOGENOM" id="CLU_010118_6_3_9"/>
<keyword evidence="4" id="KW-1003">Cell membrane</keyword>
<keyword evidence="3" id="KW-0813">Transport</keyword>
<feature type="transmembrane region" description="Helical" evidence="9">
    <location>
        <begin position="128"/>
        <end position="149"/>
    </location>
</feature>
<feature type="region of interest" description="Disordered" evidence="8">
    <location>
        <begin position="550"/>
        <end position="574"/>
    </location>
</feature>
<dbReference type="Pfam" id="PF02028">
    <property type="entry name" value="BCCT"/>
    <property type="match status" value="1"/>
</dbReference>
<feature type="transmembrane region" description="Helical" evidence="9">
    <location>
        <begin position="231"/>
        <end position="253"/>
    </location>
</feature>
<dbReference type="PANTHER" id="PTHR30047">
    <property type="entry name" value="HIGH-AFFINITY CHOLINE TRANSPORT PROTEIN-RELATED"/>
    <property type="match status" value="1"/>
</dbReference>
<proteinExistence type="inferred from homology"/>
<evidence type="ECO:0000313" key="10">
    <source>
        <dbReference type="EMBL" id="EDP17894.1"/>
    </source>
</evidence>
<name>A8RM88_ENTBW</name>
<keyword evidence="7 9" id="KW-0472">Membrane</keyword>